<dbReference type="Proteomes" id="UP001324115">
    <property type="component" value="Unassembled WGS sequence"/>
</dbReference>
<name>A0AAN7J1U2_QUERU</name>
<feature type="domain" description="Protein kinase" evidence="3">
    <location>
        <begin position="118"/>
        <end position="403"/>
    </location>
</feature>
<organism evidence="4 5">
    <name type="scientific">Quercus rubra</name>
    <name type="common">Northern red oak</name>
    <name type="synonym">Quercus borealis</name>
    <dbReference type="NCBI Taxonomy" id="3512"/>
    <lineage>
        <taxon>Eukaryota</taxon>
        <taxon>Viridiplantae</taxon>
        <taxon>Streptophyta</taxon>
        <taxon>Embryophyta</taxon>
        <taxon>Tracheophyta</taxon>
        <taxon>Spermatophyta</taxon>
        <taxon>Magnoliopsida</taxon>
        <taxon>eudicotyledons</taxon>
        <taxon>Gunneridae</taxon>
        <taxon>Pentapetalae</taxon>
        <taxon>rosids</taxon>
        <taxon>fabids</taxon>
        <taxon>Fagales</taxon>
        <taxon>Fagaceae</taxon>
        <taxon>Quercus</taxon>
    </lineage>
</organism>
<dbReference type="Gene3D" id="1.10.510.10">
    <property type="entry name" value="Transferase(Phosphotransferase) domain 1"/>
    <property type="match status" value="1"/>
</dbReference>
<evidence type="ECO:0000259" key="3">
    <source>
        <dbReference type="PROSITE" id="PS50011"/>
    </source>
</evidence>
<accession>A0AAN7J1U2</accession>
<gene>
    <name evidence="4" type="ORF">RGQ29_018554</name>
</gene>
<comment type="caution">
    <text evidence="4">The sequence shown here is derived from an EMBL/GenBank/DDBJ whole genome shotgun (WGS) entry which is preliminary data.</text>
</comment>
<dbReference type="PROSITE" id="PS50011">
    <property type="entry name" value="PROTEIN_KINASE_DOM"/>
    <property type="match status" value="1"/>
</dbReference>
<dbReference type="AlphaFoldDB" id="A0AAN7J1U2"/>
<dbReference type="Pfam" id="PF07714">
    <property type="entry name" value="PK_Tyr_Ser-Thr"/>
    <property type="match status" value="1"/>
</dbReference>
<dbReference type="InterPro" id="IPR000719">
    <property type="entry name" value="Prot_kinase_dom"/>
</dbReference>
<dbReference type="SUPFAM" id="SSF56112">
    <property type="entry name" value="Protein kinase-like (PK-like)"/>
    <property type="match status" value="1"/>
</dbReference>
<dbReference type="PANTHER" id="PTHR27005:SF468">
    <property type="entry name" value="OS01G0310500 PROTEIN"/>
    <property type="match status" value="1"/>
</dbReference>
<protein>
    <recommendedName>
        <fullName evidence="3">Protein kinase domain-containing protein</fullName>
    </recommendedName>
</protein>
<dbReference type="GO" id="GO:0004674">
    <property type="term" value="F:protein serine/threonine kinase activity"/>
    <property type="evidence" value="ECO:0007669"/>
    <property type="project" value="TreeGrafter"/>
</dbReference>
<dbReference type="PANTHER" id="PTHR27005">
    <property type="entry name" value="WALL-ASSOCIATED RECEPTOR KINASE-LIKE 21"/>
    <property type="match status" value="1"/>
</dbReference>
<sequence length="422" mass="48436">MVSFYYYSPTIISTFYTLHNFSTVLCFLLQPIVSLSLSSSSRERVSCIVHASAMSLWRSMMGMIKEKSIRMEKARQLFEAKEEYFICNGAMLLEKQVTCNQGRDTEPIKIFSAKDIQQATNNYDPNLIFGSVIATVYKGTLDEREVAIKVKGPPTHWPFEKMVDFFLNQVTIKQLISHKNVMRLYGCCLETEIPMLVFEFISNGTLFDHLNGKCNEIHCRISWLERVRIVTETSYALCYMHYGRPRPIVHLNVKSSNIFLDESWTAKLSNFGFSVSIAPGEDFFQSSSIEGTIGYIDPEYLETLRVTEKCDVYGFGVVLVEVLTSHYPTETFLGHMNLVDYFVFSMKENRILQIVDDVVLSQGSNEDIQAFAELALRCIKKKGDERLSMREVTLELRRIQHLIRSKQNKETCSAQLPLMSCN</sequence>
<evidence type="ECO:0000256" key="2">
    <source>
        <dbReference type="ARBA" id="ARBA00022840"/>
    </source>
</evidence>
<dbReference type="GO" id="GO:0005886">
    <property type="term" value="C:plasma membrane"/>
    <property type="evidence" value="ECO:0007669"/>
    <property type="project" value="TreeGrafter"/>
</dbReference>
<evidence type="ECO:0000313" key="5">
    <source>
        <dbReference type="Proteomes" id="UP001324115"/>
    </source>
</evidence>
<dbReference type="Gene3D" id="3.30.200.20">
    <property type="entry name" value="Phosphorylase Kinase, domain 1"/>
    <property type="match status" value="1"/>
</dbReference>
<dbReference type="InterPro" id="IPR045274">
    <property type="entry name" value="WAK-like"/>
</dbReference>
<dbReference type="GO" id="GO:0007166">
    <property type="term" value="P:cell surface receptor signaling pathway"/>
    <property type="evidence" value="ECO:0007669"/>
    <property type="project" value="InterPro"/>
</dbReference>
<dbReference type="EMBL" id="JAXUIC010000004">
    <property type="protein sequence ID" value="KAK4594867.1"/>
    <property type="molecule type" value="Genomic_DNA"/>
</dbReference>
<keyword evidence="5" id="KW-1185">Reference proteome</keyword>
<dbReference type="InterPro" id="IPR001245">
    <property type="entry name" value="Ser-Thr/Tyr_kinase_cat_dom"/>
</dbReference>
<dbReference type="InterPro" id="IPR011009">
    <property type="entry name" value="Kinase-like_dom_sf"/>
</dbReference>
<keyword evidence="2" id="KW-0067">ATP-binding</keyword>
<evidence type="ECO:0000256" key="1">
    <source>
        <dbReference type="ARBA" id="ARBA00022741"/>
    </source>
</evidence>
<keyword evidence="1" id="KW-0547">Nucleotide-binding</keyword>
<proteinExistence type="predicted"/>
<dbReference type="GO" id="GO:0005524">
    <property type="term" value="F:ATP binding"/>
    <property type="evidence" value="ECO:0007669"/>
    <property type="project" value="UniProtKB-KW"/>
</dbReference>
<reference evidence="4 5" key="1">
    <citation type="journal article" date="2023" name="G3 (Bethesda)">
        <title>A haplotype-resolved chromosome-scale genome for Quercus rubra L. provides insights into the genetics of adaptive traits for red oak species.</title>
        <authorList>
            <person name="Kapoor B."/>
            <person name="Jenkins J."/>
            <person name="Schmutz J."/>
            <person name="Zhebentyayeva T."/>
            <person name="Kuelheim C."/>
            <person name="Coggeshall M."/>
            <person name="Heim C."/>
            <person name="Lasky J.R."/>
            <person name="Leites L."/>
            <person name="Islam-Faridi N."/>
            <person name="Romero-Severson J."/>
            <person name="DeLeo V.L."/>
            <person name="Lucas S.M."/>
            <person name="Lazic D."/>
            <person name="Gailing O."/>
            <person name="Carlson J."/>
            <person name="Staton M."/>
        </authorList>
    </citation>
    <scope>NUCLEOTIDE SEQUENCE [LARGE SCALE GENOMIC DNA]</scope>
    <source>
        <strain evidence="4">Pseudo-F2</strain>
    </source>
</reference>
<evidence type="ECO:0000313" key="4">
    <source>
        <dbReference type="EMBL" id="KAK4594867.1"/>
    </source>
</evidence>